<evidence type="ECO:0000313" key="2">
    <source>
        <dbReference type="Proteomes" id="UP000663419"/>
    </source>
</evidence>
<accession>A0A8A1LUL3</accession>
<dbReference type="EMBL" id="CP069107">
    <property type="protein sequence ID" value="QSS57888.1"/>
    <property type="molecule type" value="Genomic_DNA"/>
</dbReference>
<gene>
    <name evidence="1" type="ORF">I7I53_12215</name>
</gene>
<protein>
    <submittedName>
        <fullName evidence="1">Uncharacterized protein</fullName>
    </submittedName>
</protein>
<reference evidence="1" key="1">
    <citation type="submission" date="2021-01" db="EMBL/GenBank/DDBJ databases">
        <title>Chromosome-level genome assembly of a human fungal pathogen reveals clustering of transcriptionally co-regulated genes.</title>
        <authorList>
            <person name="Voorhies M."/>
            <person name="Cohen S."/>
            <person name="Shea T.P."/>
            <person name="Petrus S."/>
            <person name="Munoz J.F."/>
            <person name="Poplawski S."/>
            <person name="Goldman W.E."/>
            <person name="Michael T."/>
            <person name="Cuomo C.A."/>
            <person name="Sil A."/>
            <person name="Beyhan S."/>
        </authorList>
    </citation>
    <scope>NUCLEOTIDE SEQUENCE</scope>
    <source>
        <strain evidence="1">H88</strain>
    </source>
</reference>
<dbReference type="Proteomes" id="UP000663419">
    <property type="component" value="Chromosome 6"/>
</dbReference>
<organism evidence="1 2">
    <name type="scientific">Ajellomyces capsulatus (strain H88)</name>
    <name type="common">Darling's disease fungus</name>
    <name type="synonym">Histoplasma capsulatum</name>
    <dbReference type="NCBI Taxonomy" id="544711"/>
    <lineage>
        <taxon>Eukaryota</taxon>
        <taxon>Fungi</taxon>
        <taxon>Dikarya</taxon>
        <taxon>Ascomycota</taxon>
        <taxon>Pezizomycotina</taxon>
        <taxon>Eurotiomycetes</taxon>
        <taxon>Eurotiomycetidae</taxon>
        <taxon>Onygenales</taxon>
        <taxon>Ajellomycetaceae</taxon>
        <taxon>Histoplasma</taxon>
    </lineage>
</organism>
<dbReference type="AlphaFoldDB" id="A0A8A1LUL3"/>
<dbReference type="VEuPathDB" id="FungiDB:I7I53_12215"/>
<evidence type="ECO:0000313" key="1">
    <source>
        <dbReference type="EMBL" id="QSS57888.1"/>
    </source>
</evidence>
<name>A0A8A1LUL3_AJEC8</name>
<proteinExistence type="predicted"/>
<sequence>MKTERLSWWNRGNGTSLKSYCHELENTSISIRKAGQSQITLREQWRAIASFIWKWFGKQGRANESSVGVIGCTMLNGIIACLPQEKASLPRV</sequence>